<dbReference type="SUPFAM" id="SSF51735">
    <property type="entry name" value="NAD(P)-binding Rossmann-fold domains"/>
    <property type="match status" value="1"/>
</dbReference>
<dbReference type="Proteomes" id="UP000242367">
    <property type="component" value="Unassembled WGS sequence"/>
</dbReference>
<accession>A0A2P4UQL7</accession>
<protein>
    <submittedName>
        <fullName evidence="2">NAD dependent epimerase/dehydratase family protein</fullName>
    </submittedName>
</protein>
<dbReference type="PANTHER" id="PTHR43245:SF13">
    <property type="entry name" value="UDP-D-APIOSE_UDP-D-XYLOSE SYNTHASE 2"/>
    <property type="match status" value="1"/>
</dbReference>
<dbReference type="AlphaFoldDB" id="A0A2P4UQL7"/>
<dbReference type="Gene3D" id="3.40.50.720">
    <property type="entry name" value="NAD(P)-binding Rossmann-like Domain"/>
    <property type="match status" value="1"/>
</dbReference>
<dbReference type="InterPro" id="IPR036291">
    <property type="entry name" value="NAD(P)-bd_dom_sf"/>
</dbReference>
<dbReference type="Pfam" id="PF01370">
    <property type="entry name" value="Epimerase"/>
    <property type="match status" value="1"/>
</dbReference>
<dbReference type="InterPro" id="IPR050177">
    <property type="entry name" value="Lipid_A_modif_metabolic_enz"/>
</dbReference>
<dbReference type="PANTHER" id="PTHR43245">
    <property type="entry name" value="BIFUNCTIONAL POLYMYXIN RESISTANCE PROTEIN ARNA"/>
    <property type="match status" value="1"/>
</dbReference>
<dbReference type="InterPro" id="IPR001509">
    <property type="entry name" value="Epimerase_deHydtase"/>
</dbReference>
<comment type="caution">
    <text evidence="2">The sequence shown here is derived from an EMBL/GenBank/DDBJ whole genome shotgun (WGS) entry which is preliminary data.</text>
</comment>
<sequence length="343" mass="37512">MTGMKVLVLGGTHFVGRAIVETALARGHDVTTLNRGRDHAITPKSVTRLIADRTDRDALHAAVTDGTWDVVLDTWSGAPRVVQDSARLLADRVDIYGYVSSISVYRWPIPSGSDEDTAVVDGDPDNDNQDDYAAAKRSGELAVDSTFGKRSLVARAGLILGPYENIGRLPWWLRRIQRGGAVVAPGEPGQHVQYIDVRDLAEWMLAAAERRVGGTFNVAGPADRTTMDEILRTAIDVTGSNARLVWAAADVIEQAGLSPWIELPLWLPPDPEYDGMRTVDSSAASRAGLTCRPVSETVRDTWNWLVNEGGPRLRPDRPVPGLDRADEERLLLRLAEQERPTPS</sequence>
<gene>
    <name evidence="2" type="ORF">BTM25_17600</name>
</gene>
<dbReference type="EMBL" id="MTBP01000001">
    <property type="protein sequence ID" value="POM27347.1"/>
    <property type="molecule type" value="Genomic_DNA"/>
</dbReference>
<evidence type="ECO:0000259" key="1">
    <source>
        <dbReference type="Pfam" id="PF01370"/>
    </source>
</evidence>
<organism evidence="2 3">
    <name type="scientific">Actinomadura rubteroloni</name>
    <dbReference type="NCBI Taxonomy" id="1926885"/>
    <lineage>
        <taxon>Bacteria</taxon>
        <taxon>Bacillati</taxon>
        <taxon>Actinomycetota</taxon>
        <taxon>Actinomycetes</taxon>
        <taxon>Streptosporangiales</taxon>
        <taxon>Thermomonosporaceae</taxon>
        <taxon>Actinomadura</taxon>
    </lineage>
</organism>
<proteinExistence type="predicted"/>
<name>A0A2P4UQL7_9ACTN</name>
<keyword evidence="3" id="KW-1185">Reference proteome</keyword>
<feature type="domain" description="NAD-dependent epimerase/dehydratase" evidence="1">
    <location>
        <begin position="6"/>
        <end position="219"/>
    </location>
</feature>
<reference evidence="2 3" key="1">
    <citation type="journal article" date="2017" name="Chemistry">
        <title>Isolation, Biosynthesis and Chemical Modifications of Rubterolones A-F: Rare Tropolone Alkaloids from Actinomadura sp. 5-2.</title>
        <authorList>
            <person name="Guo H."/>
            <person name="Benndorf R."/>
            <person name="Leichnitz D."/>
            <person name="Klassen J.L."/>
            <person name="Vollmers J."/>
            <person name="Gorls H."/>
            <person name="Steinacker M."/>
            <person name="Weigel C."/>
            <person name="Dahse H.M."/>
            <person name="Kaster A.K."/>
            <person name="de Beer Z.W."/>
            <person name="Poulsen M."/>
            <person name="Beemelmanns C."/>
        </authorList>
    </citation>
    <scope>NUCLEOTIDE SEQUENCE [LARGE SCALE GENOMIC DNA]</scope>
    <source>
        <strain evidence="2 3">5-2</strain>
    </source>
</reference>
<evidence type="ECO:0000313" key="2">
    <source>
        <dbReference type="EMBL" id="POM27347.1"/>
    </source>
</evidence>
<evidence type="ECO:0000313" key="3">
    <source>
        <dbReference type="Proteomes" id="UP000242367"/>
    </source>
</evidence>